<proteinExistence type="predicted"/>
<reference evidence="2" key="1">
    <citation type="submission" date="2020-11" db="EMBL/GenBank/DDBJ databases">
        <authorList>
            <consortium name="DOE Joint Genome Institute"/>
            <person name="Ahrendt S."/>
            <person name="Riley R."/>
            <person name="Andreopoulos W."/>
            <person name="Labutti K."/>
            <person name="Pangilinan J."/>
            <person name="Ruiz-Duenas F.J."/>
            <person name="Barrasa J.M."/>
            <person name="Sanchez-Garcia M."/>
            <person name="Camarero S."/>
            <person name="Miyauchi S."/>
            <person name="Serrano A."/>
            <person name="Linde D."/>
            <person name="Babiker R."/>
            <person name="Drula E."/>
            <person name="Ayuso-Fernandez I."/>
            <person name="Pacheco R."/>
            <person name="Padilla G."/>
            <person name="Ferreira P."/>
            <person name="Barriuso J."/>
            <person name="Kellner H."/>
            <person name="Castanera R."/>
            <person name="Alfaro M."/>
            <person name="Ramirez L."/>
            <person name="Pisabarro A.G."/>
            <person name="Kuo A."/>
            <person name="Tritt A."/>
            <person name="Lipzen A."/>
            <person name="He G."/>
            <person name="Yan M."/>
            <person name="Ng V."/>
            <person name="Cullen D."/>
            <person name="Martin F."/>
            <person name="Rosso M.-N."/>
            <person name="Henrissat B."/>
            <person name="Hibbett D."/>
            <person name="Martinez A.T."/>
            <person name="Grigoriev I.V."/>
        </authorList>
    </citation>
    <scope>NUCLEOTIDE SEQUENCE</scope>
    <source>
        <strain evidence="2">CIRM-BRFM 674</strain>
    </source>
</reference>
<evidence type="ECO:0000256" key="1">
    <source>
        <dbReference type="SAM" id="Phobius"/>
    </source>
</evidence>
<gene>
    <name evidence="2" type="ORF">BDN70DRAFT_296781</name>
</gene>
<organism evidence="2 3">
    <name type="scientific">Pholiota conissans</name>
    <dbReference type="NCBI Taxonomy" id="109636"/>
    <lineage>
        <taxon>Eukaryota</taxon>
        <taxon>Fungi</taxon>
        <taxon>Dikarya</taxon>
        <taxon>Basidiomycota</taxon>
        <taxon>Agaricomycotina</taxon>
        <taxon>Agaricomycetes</taxon>
        <taxon>Agaricomycetidae</taxon>
        <taxon>Agaricales</taxon>
        <taxon>Agaricineae</taxon>
        <taxon>Strophariaceae</taxon>
        <taxon>Pholiota</taxon>
    </lineage>
</organism>
<keyword evidence="1" id="KW-1133">Transmembrane helix</keyword>
<dbReference type="OrthoDB" id="3350812at2759"/>
<dbReference type="Proteomes" id="UP000807469">
    <property type="component" value="Unassembled WGS sequence"/>
</dbReference>
<feature type="transmembrane region" description="Helical" evidence="1">
    <location>
        <begin position="37"/>
        <end position="58"/>
    </location>
</feature>
<name>A0A9P5YS04_9AGAR</name>
<keyword evidence="1" id="KW-0812">Transmembrane</keyword>
<comment type="caution">
    <text evidence="2">The sequence shown here is derived from an EMBL/GenBank/DDBJ whole genome shotgun (WGS) entry which is preliminary data.</text>
</comment>
<dbReference type="AlphaFoldDB" id="A0A9P5YS04"/>
<keyword evidence="1" id="KW-0472">Membrane</keyword>
<evidence type="ECO:0000313" key="3">
    <source>
        <dbReference type="Proteomes" id="UP000807469"/>
    </source>
</evidence>
<sequence>MKILYIIQRYLPFFDTVGLVLYHQLKGGLKEVECKKIYFASGYMIVIGMACSELILTVRAWAVWNQDRRLTIFLPIAYALFWLPNFVFLTIFLRSLKFTDLPYPLVGCFVTSADHILIMCWVVVLIWDAIILGLMAVPGIRAFKAGGNTALTRVVFRDGALYYFYLFLLSSVNISIAAVLPAQYSQLLTSTARCFHSMLTSRVLLHIRAHTSDADPVFRQDVDIANELDSLNLLRSQQGSRPTLIRVPRFA</sequence>
<dbReference type="EMBL" id="MU155363">
    <property type="protein sequence ID" value="KAF9474767.1"/>
    <property type="molecule type" value="Genomic_DNA"/>
</dbReference>
<protein>
    <submittedName>
        <fullName evidence="2">Uncharacterized protein</fullName>
    </submittedName>
</protein>
<accession>A0A9P5YS04</accession>
<keyword evidence="3" id="KW-1185">Reference proteome</keyword>
<feature type="transmembrane region" description="Helical" evidence="1">
    <location>
        <begin position="116"/>
        <end position="140"/>
    </location>
</feature>
<evidence type="ECO:0000313" key="2">
    <source>
        <dbReference type="EMBL" id="KAF9474767.1"/>
    </source>
</evidence>
<feature type="transmembrane region" description="Helical" evidence="1">
    <location>
        <begin position="161"/>
        <end position="184"/>
    </location>
</feature>
<feature type="transmembrane region" description="Helical" evidence="1">
    <location>
        <begin position="70"/>
        <end position="96"/>
    </location>
</feature>